<accession>A0A4Y9VSV2</accession>
<dbReference type="InterPro" id="IPR000160">
    <property type="entry name" value="GGDEF_dom"/>
</dbReference>
<dbReference type="InterPro" id="IPR029016">
    <property type="entry name" value="GAF-like_dom_sf"/>
</dbReference>
<dbReference type="SUPFAM" id="SSF55781">
    <property type="entry name" value="GAF domain-like"/>
    <property type="match status" value="1"/>
</dbReference>
<dbReference type="FunFam" id="3.30.70.270:FF:000001">
    <property type="entry name" value="Diguanylate cyclase domain protein"/>
    <property type="match status" value="1"/>
</dbReference>
<dbReference type="InterPro" id="IPR013767">
    <property type="entry name" value="PAS_fold"/>
</dbReference>
<dbReference type="PROSITE" id="PS50112">
    <property type="entry name" value="PAS"/>
    <property type="match status" value="1"/>
</dbReference>
<evidence type="ECO:0000259" key="1">
    <source>
        <dbReference type="PROSITE" id="PS50112"/>
    </source>
</evidence>
<name>A0A4Y9VSV2_9PROT</name>
<organism evidence="3 4">
    <name type="scientific">Methylotenera oryzisoli</name>
    <dbReference type="NCBI Taxonomy" id="2080758"/>
    <lineage>
        <taxon>Bacteria</taxon>
        <taxon>Pseudomonadati</taxon>
        <taxon>Pseudomonadota</taxon>
        <taxon>Betaproteobacteria</taxon>
        <taxon>Nitrosomonadales</taxon>
        <taxon>Methylophilaceae</taxon>
        <taxon>Methylotenera</taxon>
    </lineage>
</organism>
<dbReference type="PANTHER" id="PTHR44757">
    <property type="entry name" value="DIGUANYLATE CYCLASE DGCP"/>
    <property type="match status" value="1"/>
</dbReference>
<dbReference type="PANTHER" id="PTHR44757:SF2">
    <property type="entry name" value="BIOFILM ARCHITECTURE MAINTENANCE PROTEIN MBAA"/>
    <property type="match status" value="1"/>
</dbReference>
<dbReference type="Gene3D" id="3.30.450.40">
    <property type="match status" value="1"/>
</dbReference>
<dbReference type="InterPro" id="IPR052155">
    <property type="entry name" value="Biofilm_reg_signaling"/>
</dbReference>
<dbReference type="Pfam" id="PF00990">
    <property type="entry name" value="GGDEF"/>
    <property type="match status" value="1"/>
</dbReference>
<dbReference type="GO" id="GO:0006355">
    <property type="term" value="P:regulation of DNA-templated transcription"/>
    <property type="evidence" value="ECO:0007669"/>
    <property type="project" value="InterPro"/>
</dbReference>
<dbReference type="Gene3D" id="3.30.70.270">
    <property type="match status" value="1"/>
</dbReference>
<dbReference type="GO" id="GO:0003824">
    <property type="term" value="F:catalytic activity"/>
    <property type="evidence" value="ECO:0007669"/>
    <property type="project" value="UniProtKB-ARBA"/>
</dbReference>
<evidence type="ECO:0000313" key="4">
    <source>
        <dbReference type="Proteomes" id="UP000297706"/>
    </source>
</evidence>
<evidence type="ECO:0000259" key="2">
    <source>
        <dbReference type="PROSITE" id="PS50887"/>
    </source>
</evidence>
<dbReference type="CDD" id="cd00130">
    <property type="entry name" value="PAS"/>
    <property type="match status" value="1"/>
</dbReference>
<dbReference type="OrthoDB" id="42802at2"/>
<evidence type="ECO:0000313" key="3">
    <source>
        <dbReference type="EMBL" id="TFW71603.1"/>
    </source>
</evidence>
<dbReference type="SUPFAM" id="SSF55073">
    <property type="entry name" value="Nucleotide cyclase"/>
    <property type="match status" value="1"/>
</dbReference>
<dbReference type="InterPro" id="IPR043128">
    <property type="entry name" value="Rev_trsase/Diguanyl_cyclase"/>
</dbReference>
<dbReference type="SMART" id="SM00065">
    <property type="entry name" value="GAF"/>
    <property type="match status" value="1"/>
</dbReference>
<dbReference type="Gene3D" id="3.30.450.20">
    <property type="entry name" value="PAS domain"/>
    <property type="match status" value="1"/>
</dbReference>
<dbReference type="RefSeq" id="WP_135277146.1">
    <property type="nucleotide sequence ID" value="NZ_PQVH01000008.1"/>
</dbReference>
<evidence type="ECO:0008006" key="5">
    <source>
        <dbReference type="Google" id="ProtNLM"/>
    </source>
</evidence>
<gene>
    <name evidence="3" type="ORF">C3Y98_05770</name>
</gene>
<dbReference type="SUPFAM" id="SSF55785">
    <property type="entry name" value="PYP-like sensor domain (PAS domain)"/>
    <property type="match status" value="1"/>
</dbReference>
<keyword evidence="4" id="KW-1185">Reference proteome</keyword>
<sequence length="470" mass="53084">MTDENQEQRLRNILFNSLDAFVGVDHNGLVTEWNQQAANIFGWSYDEAIGQNMAEIIIPERLRDAHQQGMQRFLQSGHTEMLNRRIQLEAKRKTGEEFPIEMAITYISNADTHEFYAFIQDISSRKIEEQKLRFLASNDPLTGVRNRSYFNTNLPEAMARSRRSDKSLALMYLDIDHFKSINDSLGHEAGDSLLKEFATRLKATLREADIVSRIGGDEFTVIIEGVYSEEDASKVASNIIQELNKGGWLGTSDLKITTSIGIAIYDGRAIDADKLVALADKAMYKAKHSGRNNFKLLRFEDIETSIEEKSHPRDPASIMNTQNLLSIQHNSGDNFLQNTLSALRRHLDMDVAFISHFHDGVREFRFVDSKDLNPPIAVGGSGSLEDSYCQRVIDGRLPEIINDAFELPEAMSMEVTALVPVRAHMSVPIKLSDGKIYGTFCCFSYTPDQTLNERDISIMHVFADLIAQHL</sequence>
<dbReference type="Proteomes" id="UP000297706">
    <property type="component" value="Unassembled WGS sequence"/>
</dbReference>
<reference evidence="3 4" key="1">
    <citation type="submission" date="2018-02" db="EMBL/GenBank/DDBJ databases">
        <title>A novel lanthanide dependent methylotroph, Methylotenera sp. La3113.</title>
        <authorList>
            <person name="Lv H."/>
            <person name="Tani A."/>
        </authorList>
    </citation>
    <scope>NUCLEOTIDE SEQUENCE [LARGE SCALE GENOMIC DNA]</scope>
    <source>
        <strain evidence="3 4">La3113</strain>
    </source>
</reference>
<dbReference type="InterPro" id="IPR003018">
    <property type="entry name" value="GAF"/>
</dbReference>
<dbReference type="NCBIfam" id="TIGR00254">
    <property type="entry name" value="GGDEF"/>
    <property type="match status" value="1"/>
</dbReference>
<dbReference type="InterPro" id="IPR035965">
    <property type="entry name" value="PAS-like_dom_sf"/>
</dbReference>
<dbReference type="SMART" id="SM00267">
    <property type="entry name" value="GGDEF"/>
    <property type="match status" value="1"/>
</dbReference>
<dbReference type="InterPro" id="IPR029787">
    <property type="entry name" value="Nucleotide_cyclase"/>
</dbReference>
<dbReference type="Pfam" id="PF00989">
    <property type="entry name" value="PAS"/>
    <property type="match status" value="1"/>
</dbReference>
<dbReference type="AlphaFoldDB" id="A0A4Y9VSV2"/>
<dbReference type="Pfam" id="PF01590">
    <property type="entry name" value="GAF"/>
    <property type="match status" value="1"/>
</dbReference>
<protein>
    <recommendedName>
        <fullName evidence="5">Diguanylate cyclase</fullName>
    </recommendedName>
</protein>
<proteinExistence type="predicted"/>
<feature type="domain" description="GGDEF" evidence="2">
    <location>
        <begin position="166"/>
        <end position="299"/>
    </location>
</feature>
<dbReference type="EMBL" id="PQVH01000008">
    <property type="protein sequence ID" value="TFW71603.1"/>
    <property type="molecule type" value="Genomic_DNA"/>
</dbReference>
<feature type="domain" description="PAS" evidence="1">
    <location>
        <begin position="6"/>
        <end position="77"/>
    </location>
</feature>
<dbReference type="PROSITE" id="PS50887">
    <property type="entry name" value="GGDEF"/>
    <property type="match status" value="1"/>
</dbReference>
<comment type="caution">
    <text evidence="3">The sequence shown here is derived from an EMBL/GenBank/DDBJ whole genome shotgun (WGS) entry which is preliminary data.</text>
</comment>
<dbReference type="SMART" id="SM00091">
    <property type="entry name" value="PAS"/>
    <property type="match status" value="1"/>
</dbReference>
<dbReference type="CDD" id="cd01949">
    <property type="entry name" value="GGDEF"/>
    <property type="match status" value="1"/>
</dbReference>
<dbReference type="InterPro" id="IPR000014">
    <property type="entry name" value="PAS"/>
</dbReference>
<dbReference type="NCBIfam" id="TIGR00229">
    <property type="entry name" value="sensory_box"/>
    <property type="match status" value="1"/>
</dbReference>